<feature type="compositionally biased region" description="Basic and acidic residues" evidence="1">
    <location>
        <begin position="72"/>
        <end position="84"/>
    </location>
</feature>
<accession>A0ABU7EKG3</accession>
<comment type="caution">
    <text evidence="2">The sequence shown here is derived from an EMBL/GenBank/DDBJ whole genome shotgun (WGS) entry which is preliminary data.</text>
</comment>
<keyword evidence="3" id="KW-1185">Reference proteome</keyword>
<reference evidence="2 3" key="1">
    <citation type="submission" date="2021-06" db="EMBL/GenBank/DDBJ databases">
        <authorList>
            <person name="Palmer J.M."/>
        </authorList>
    </citation>
    <scope>NUCLEOTIDE SEQUENCE [LARGE SCALE GENOMIC DNA]</scope>
    <source>
        <strain evidence="2 3">CL_MEX2019</strain>
        <tissue evidence="2">Muscle</tissue>
    </source>
</reference>
<gene>
    <name evidence="2" type="primary">GLI3</name>
    <name evidence="2" type="ORF">CHARACLAT_017283</name>
</gene>
<name>A0ABU7EKG3_9TELE</name>
<evidence type="ECO:0000256" key="1">
    <source>
        <dbReference type="SAM" id="MobiDB-lite"/>
    </source>
</evidence>
<evidence type="ECO:0000313" key="3">
    <source>
        <dbReference type="Proteomes" id="UP001352852"/>
    </source>
</evidence>
<sequence>MRQPWENEEIKEESKMKEEKREGPVGQMVRVKKEDESSGTPYHRERRNAISSQAQTPGTLDRTVNEEPSTSTEERPSLLKKELHGSLPHLSDHALPYRGTLFAMDPRNGYLDSHYRKSTGPQKLRT</sequence>
<feature type="compositionally biased region" description="Basic and acidic residues" evidence="1">
    <location>
        <begin position="12"/>
        <end position="23"/>
    </location>
</feature>
<feature type="region of interest" description="Disordered" evidence="1">
    <location>
        <begin position="1"/>
        <end position="126"/>
    </location>
</feature>
<protein>
    <submittedName>
        <fullName evidence="2">Transcriptional activator gli3</fullName>
    </submittedName>
</protein>
<organism evidence="2 3">
    <name type="scientific">Characodon lateralis</name>
    <dbReference type="NCBI Taxonomy" id="208331"/>
    <lineage>
        <taxon>Eukaryota</taxon>
        <taxon>Metazoa</taxon>
        <taxon>Chordata</taxon>
        <taxon>Craniata</taxon>
        <taxon>Vertebrata</taxon>
        <taxon>Euteleostomi</taxon>
        <taxon>Actinopterygii</taxon>
        <taxon>Neopterygii</taxon>
        <taxon>Teleostei</taxon>
        <taxon>Neoteleostei</taxon>
        <taxon>Acanthomorphata</taxon>
        <taxon>Ovalentaria</taxon>
        <taxon>Atherinomorphae</taxon>
        <taxon>Cyprinodontiformes</taxon>
        <taxon>Goodeidae</taxon>
        <taxon>Characodon</taxon>
    </lineage>
</organism>
<feature type="compositionally biased region" description="Polar residues" evidence="1">
    <location>
        <begin position="49"/>
        <end position="58"/>
    </location>
</feature>
<evidence type="ECO:0000313" key="2">
    <source>
        <dbReference type="EMBL" id="MED6287527.1"/>
    </source>
</evidence>
<proteinExistence type="predicted"/>
<dbReference type="Proteomes" id="UP001352852">
    <property type="component" value="Unassembled WGS sequence"/>
</dbReference>
<feature type="compositionally biased region" description="Acidic residues" evidence="1">
    <location>
        <begin position="1"/>
        <end position="11"/>
    </location>
</feature>
<dbReference type="EMBL" id="JAHUTJ010058823">
    <property type="protein sequence ID" value="MED6287527.1"/>
    <property type="molecule type" value="Genomic_DNA"/>
</dbReference>